<keyword evidence="2" id="KW-1185">Reference proteome</keyword>
<comment type="caution">
    <text evidence="1">The sequence shown here is derived from an EMBL/GenBank/DDBJ whole genome shotgun (WGS) entry which is preliminary data.</text>
</comment>
<proteinExistence type="predicted"/>
<accession>A0A8J6PQJ4</accession>
<dbReference type="Proteomes" id="UP000621516">
    <property type="component" value="Unassembled WGS sequence"/>
</dbReference>
<name>A0A8J6PQJ4_9FLAO</name>
<dbReference type="AlphaFoldDB" id="A0A8J6PQJ4"/>
<evidence type="ECO:0000313" key="2">
    <source>
        <dbReference type="Proteomes" id="UP000621516"/>
    </source>
</evidence>
<dbReference type="EMBL" id="JACVXD010000001">
    <property type="protein sequence ID" value="MBD0822622.1"/>
    <property type="molecule type" value="Genomic_DNA"/>
</dbReference>
<sequence length="221" mass="25689">MSKAEDIIFFIKFGQKKYLELLKNKGELYFKNAKFYNQIKKSNNEQGDENEGAIWIENLKNYQLTLSHPEYGELKFKSVPNQIGKLTQFNHNYLITSFYSVSKKDFSTNGTLKISNKMTEMGDHALIILDTKKFLDSVLKSAKNIDIPIIGKKVEYHDLSNEGRIDMSPFHKKNEHSYQNEFRIIIENSIEEFKILSIDELSNNGIIIPVPKNQPLEFKID</sequence>
<reference evidence="1 2" key="1">
    <citation type="journal article" date="2018" name="J. Microbiol.">
        <title>Aestuariibaculum marinum sp. nov., a marine bacterium isolated from seawater in South Korea.</title>
        <authorList>
            <person name="Choi J."/>
            <person name="Lee D."/>
            <person name="Jang J.H."/>
            <person name="Cha S."/>
            <person name="Seo T."/>
        </authorList>
    </citation>
    <scope>NUCLEOTIDE SEQUENCE [LARGE SCALE GENOMIC DNA]</scope>
    <source>
        <strain evidence="1 2">IP7</strain>
    </source>
</reference>
<dbReference type="RefSeq" id="WP_188221939.1">
    <property type="nucleotide sequence ID" value="NZ_JACVXD010000001.1"/>
</dbReference>
<organism evidence="1 2">
    <name type="scientific">Aestuariibaculum marinum</name>
    <dbReference type="NCBI Taxonomy" id="2683592"/>
    <lineage>
        <taxon>Bacteria</taxon>
        <taxon>Pseudomonadati</taxon>
        <taxon>Bacteroidota</taxon>
        <taxon>Flavobacteriia</taxon>
        <taxon>Flavobacteriales</taxon>
        <taxon>Flavobacteriaceae</taxon>
    </lineage>
</organism>
<gene>
    <name evidence="1" type="ORF">ICJ85_01190</name>
</gene>
<protein>
    <submittedName>
        <fullName evidence="1">Uncharacterized protein</fullName>
    </submittedName>
</protein>
<evidence type="ECO:0000313" key="1">
    <source>
        <dbReference type="EMBL" id="MBD0822622.1"/>
    </source>
</evidence>